<keyword evidence="3" id="KW-0732">Signal</keyword>
<dbReference type="Proteomes" id="UP000295215">
    <property type="component" value="Unassembled WGS sequence"/>
</dbReference>
<dbReference type="AlphaFoldDB" id="A0A4R7ERQ3"/>
<evidence type="ECO:0000256" key="2">
    <source>
        <dbReference type="ARBA" id="ARBA00022670"/>
    </source>
</evidence>
<dbReference type="PRINTS" id="PR00797">
    <property type="entry name" value="STREPTOPAIN"/>
</dbReference>
<evidence type="ECO:0000256" key="1">
    <source>
        <dbReference type="ARBA" id="ARBA00009693"/>
    </source>
</evidence>
<accession>A0A4R7ERQ3</accession>
<dbReference type="EMBL" id="SOAG01000026">
    <property type="protein sequence ID" value="TDS53983.1"/>
    <property type="molecule type" value="Genomic_DNA"/>
</dbReference>
<dbReference type="Pfam" id="PF13734">
    <property type="entry name" value="Inhibitor_I69"/>
    <property type="match status" value="1"/>
</dbReference>
<dbReference type="RefSeq" id="WP_133713345.1">
    <property type="nucleotide sequence ID" value="NZ_SOAG01000026.1"/>
</dbReference>
<reference evidence="7 8" key="1">
    <citation type="submission" date="2019-03" db="EMBL/GenBank/DDBJ databases">
        <title>Genomic Encyclopedia of Archaeal and Bacterial Type Strains, Phase II (KMG-II): from individual species to whole genera.</title>
        <authorList>
            <person name="Goeker M."/>
        </authorList>
    </citation>
    <scope>NUCLEOTIDE SEQUENCE [LARGE SCALE GENOMIC DNA]</scope>
    <source>
        <strain evidence="7 8">DSM 28213</strain>
    </source>
</reference>
<dbReference type="InterPro" id="IPR038765">
    <property type="entry name" value="Papain-like_cys_pep_sf"/>
</dbReference>
<sequence>MKKIKWLFVVVISLFITSCSLEKEKELDDSFQNVLSSVDTDYFVNYEEVGLIANSFSSKETVEMGFKDKVLKEIIPIKDEEDKVIFYISNYHEGGFFILAADKRSIPVLAYSFDNNFSLDEEIGFPHGLIDWLQFAKEQIQEIRTKNLEQPIEFIEYWDVTKAGVLNPTAFVSSPCNQIPTNTVFKAPLLTTAWHQRASFNDFMPLAVPQYCSNIGTSNNRFYAGCVPIAIAQVMRYHQYPANFDYNAMDDLVGTYASKSLINDIHHKIYYFYDKFNPFFTIRPLKYRCESTGVSSDFPVHSLLKLNYRYSTANTMSSAFIIEPLMLNDILQNRPVILSGGRAKGWWIFKQKTDGHMWVADGVDKTTFCIKIFGKPTAFTVLRYNMNWGWGGLDNAFYSYGNFNPGSASYNYQVELVYNIKP</sequence>
<dbReference type="InterPro" id="IPR025896">
    <property type="entry name" value="Spi_Prtas-inh"/>
</dbReference>
<evidence type="ECO:0000256" key="4">
    <source>
        <dbReference type="ARBA" id="ARBA00022801"/>
    </source>
</evidence>
<dbReference type="SUPFAM" id="SSF54001">
    <property type="entry name" value="Cysteine proteinases"/>
    <property type="match status" value="1"/>
</dbReference>
<dbReference type="GO" id="GO:0006508">
    <property type="term" value="P:proteolysis"/>
    <property type="evidence" value="ECO:0007669"/>
    <property type="project" value="UniProtKB-KW"/>
</dbReference>
<organism evidence="7 8">
    <name type="scientific">Myroides indicus</name>
    <dbReference type="NCBI Taxonomy" id="1323422"/>
    <lineage>
        <taxon>Bacteria</taxon>
        <taxon>Pseudomonadati</taxon>
        <taxon>Bacteroidota</taxon>
        <taxon>Flavobacteriia</taxon>
        <taxon>Flavobacteriales</taxon>
        <taxon>Flavobacteriaceae</taxon>
        <taxon>Myroides</taxon>
    </lineage>
</organism>
<dbReference type="PROSITE" id="PS51257">
    <property type="entry name" value="PROKAR_LIPOPROTEIN"/>
    <property type="match status" value="1"/>
</dbReference>
<gene>
    <name evidence="7" type="ORF">C8P70_12615</name>
</gene>
<comment type="similarity">
    <text evidence="1">Belongs to the peptidase C10 family.</text>
</comment>
<dbReference type="Pfam" id="PF01640">
    <property type="entry name" value="Peptidase_C10"/>
    <property type="match status" value="1"/>
</dbReference>
<evidence type="ECO:0000313" key="7">
    <source>
        <dbReference type="EMBL" id="TDS53983.1"/>
    </source>
</evidence>
<keyword evidence="2" id="KW-0645">Protease</keyword>
<evidence type="ECO:0000259" key="6">
    <source>
        <dbReference type="Pfam" id="PF13734"/>
    </source>
</evidence>
<evidence type="ECO:0000256" key="5">
    <source>
        <dbReference type="ARBA" id="ARBA00022807"/>
    </source>
</evidence>
<keyword evidence="8" id="KW-1185">Reference proteome</keyword>
<evidence type="ECO:0000256" key="3">
    <source>
        <dbReference type="ARBA" id="ARBA00022729"/>
    </source>
</evidence>
<protein>
    <submittedName>
        <fullName evidence="7">Peptidase C10-like protein</fullName>
    </submittedName>
</protein>
<dbReference type="OrthoDB" id="2235251at2"/>
<dbReference type="InterPro" id="IPR044934">
    <property type="entry name" value="Streptopain_sf"/>
</dbReference>
<keyword evidence="5" id="KW-0788">Thiol protease</keyword>
<name>A0A4R7ERQ3_9FLAO</name>
<evidence type="ECO:0000313" key="8">
    <source>
        <dbReference type="Proteomes" id="UP000295215"/>
    </source>
</evidence>
<dbReference type="Gene3D" id="3.90.70.50">
    <property type="entry name" value="Peptidase C10, streptopain"/>
    <property type="match status" value="2"/>
</dbReference>
<keyword evidence="4" id="KW-0378">Hydrolase</keyword>
<dbReference type="GO" id="GO:0008234">
    <property type="term" value="F:cysteine-type peptidase activity"/>
    <property type="evidence" value="ECO:0007669"/>
    <property type="project" value="UniProtKB-KW"/>
</dbReference>
<comment type="caution">
    <text evidence="7">The sequence shown here is derived from an EMBL/GenBank/DDBJ whole genome shotgun (WGS) entry which is preliminary data.</text>
</comment>
<feature type="domain" description="Spi protease inhibitor" evidence="6">
    <location>
        <begin position="53"/>
        <end position="140"/>
    </location>
</feature>
<proteinExistence type="inferred from homology"/>
<dbReference type="InterPro" id="IPR000200">
    <property type="entry name" value="Peptidase_C10"/>
</dbReference>